<name>A0A2P6MMN2_9EUKA</name>
<dbReference type="EMBL" id="MDYQ01000731">
    <property type="protein sequence ID" value="PRP72958.1"/>
    <property type="molecule type" value="Genomic_DNA"/>
</dbReference>
<evidence type="ECO:0000313" key="2">
    <source>
        <dbReference type="Proteomes" id="UP000241769"/>
    </source>
</evidence>
<dbReference type="Proteomes" id="UP000241769">
    <property type="component" value="Unassembled WGS sequence"/>
</dbReference>
<gene>
    <name evidence="1" type="ORF">PROFUN_16985</name>
</gene>
<comment type="caution">
    <text evidence="1">The sequence shown here is derived from an EMBL/GenBank/DDBJ whole genome shotgun (WGS) entry which is preliminary data.</text>
</comment>
<dbReference type="AlphaFoldDB" id="A0A2P6MMN2"/>
<dbReference type="InParanoid" id="A0A2P6MMN2"/>
<accession>A0A2P6MMN2</accession>
<evidence type="ECO:0000313" key="1">
    <source>
        <dbReference type="EMBL" id="PRP72958.1"/>
    </source>
</evidence>
<organism evidence="1 2">
    <name type="scientific">Planoprotostelium fungivorum</name>
    <dbReference type="NCBI Taxonomy" id="1890364"/>
    <lineage>
        <taxon>Eukaryota</taxon>
        <taxon>Amoebozoa</taxon>
        <taxon>Evosea</taxon>
        <taxon>Variosea</taxon>
        <taxon>Cavosteliida</taxon>
        <taxon>Cavosteliaceae</taxon>
        <taxon>Planoprotostelium</taxon>
    </lineage>
</organism>
<proteinExistence type="predicted"/>
<keyword evidence="2" id="KW-1185">Reference proteome</keyword>
<sequence>MRKEAAKIAKEAARLTALNSCLPQLLDLMLEGGINGAHLTTGSPTKDLTPTPSFI</sequence>
<protein>
    <submittedName>
        <fullName evidence="1">Uncharacterized protein</fullName>
    </submittedName>
</protein>
<feature type="non-terminal residue" evidence="1">
    <location>
        <position position="55"/>
    </location>
</feature>
<reference evidence="1 2" key="1">
    <citation type="journal article" date="2018" name="Genome Biol. Evol.">
        <title>Multiple Roots of Fruiting Body Formation in Amoebozoa.</title>
        <authorList>
            <person name="Hillmann F."/>
            <person name="Forbes G."/>
            <person name="Novohradska S."/>
            <person name="Ferling I."/>
            <person name="Riege K."/>
            <person name="Groth M."/>
            <person name="Westermann M."/>
            <person name="Marz M."/>
            <person name="Spaller T."/>
            <person name="Winckler T."/>
            <person name="Schaap P."/>
            <person name="Glockner G."/>
        </authorList>
    </citation>
    <scope>NUCLEOTIDE SEQUENCE [LARGE SCALE GENOMIC DNA]</scope>
    <source>
        <strain evidence="1 2">Jena</strain>
    </source>
</reference>